<proteinExistence type="predicted"/>
<sequence>MATTLRRRAELPSDEVEFATLYAAVQQFYAHQMQLFDLQDAERWAGTFTEDAVFAVPTLEKPLHGRAALAASVRRNGVQQKRSGEQLRHWIGMLDVDPQPDGTLHTRAYALVYATPYGGESKVSRVCVLEDVLVRSRGKWRTRSRLVTRDDLLHDGLTGDVA</sequence>
<dbReference type="OrthoDB" id="9130903at2"/>
<dbReference type="Pfam" id="PF13577">
    <property type="entry name" value="SnoaL_4"/>
    <property type="match status" value="1"/>
</dbReference>
<accession>A0A1S2QIL4</accession>
<keyword evidence="3" id="KW-1185">Reference proteome</keyword>
<evidence type="ECO:0000313" key="2">
    <source>
        <dbReference type="EMBL" id="OIK05998.1"/>
    </source>
</evidence>
<gene>
    <name evidence="2" type="ORF">BIV23_09890</name>
</gene>
<dbReference type="Proteomes" id="UP000179642">
    <property type="component" value="Unassembled WGS sequence"/>
</dbReference>
<dbReference type="Gene3D" id="3.10.450.50">
    <property type="match status" value="1"/>
</dbReference>
<organism evidence="2 3">
    <name type="scientific">Streptomyces monashensis</name>
    <dbReference type="NCBI Taxonomy" id="1678012"/>
    <lineage>
        <taxon>Bacteria</taxon>
        <taxon>Bacillati</taxon>
        <taxon>Actinomycetota</taxon>
        <taxon>Actinomycetes</taxon>
        <taxon>Kitasatosporales</taxon>
        <taxon>Streptomycetaceae</taxon>
        <taxon>Streptomyces</taxon>
    </lineage>
</organism>
<dbReference type="InterPro" id="IPR032710">
    <property type="entry name" value="NTF2-like_dom_sf"/>
</dbReference>
<dbReference type="InterPro" id="IPR037401">
    <property type="entry name" value="SnoaL-like"/>
</dbReference>
<feature type="domain" description="SnoaL-like" evidence="1">
    <location>
        <begin position="20"/>
        <end position="145"/>
    </location>
</feature>
<protein>
    <submittedName>
        <fullName evidence="2">Hydroxylacyl-CoA dehydrogenase</fullName>
    </submittedName>
</protein>
<comment type="caution">
    <text evidence="2">The sequence shown here is derived from an EMBL/GenBank/DDBJ whole genome shotgun (WGS) entry which is preliminary data.</text>
</comment>
<evidence type="ECO:0000259" key="1">
    <source>
        <dbReference type="Pfam" id="PF13577"/>
    </source>
</evidence>
<dbReference type="SUPFAM" id="SSF54427">
    <property type="entry name" value="NTF2-like"/>
    <property type="match status" value="1"/>
</dbReference>
<dbReference type="AlphaFoldDB" id="A0A1S2QIL4"/>
<dbReference type="CDD" id="cd00531">
    <property type="entry name" value="NTF2_like"/>
    <property type="match status" value="1"/>
</dbReference>
<reference evidence="2 3" key="1">
    <citation type="submission" date="2016-10" db="EMBL/GenBank/DDBJ databases">
        <title>Genome sequence of Streptomyces sp. MUSC 1.</title>
        <authorList>
            <person name="Lee L.-H."/>
            <person name="Ser H.-L."/>
            <person name="Law J.W.-F."/>
        </authorList>
    </citation>
    <scope>NUCLEOTIDE SEQUENCE [LARGE SCALE GENOMIC DNA]</scope>
    <source>
        <strain evidence="2 3">MUSC 1</strain>
    </source>
</reference>
<dbReference type="EMBL" id="MLYO01000017">
    <property type="protein sequence ID" value="OIK05998.1"/>
    <property type="molecule type" value="Genomic_DNA"/>
</dbReference>
<name>A0A1S2QIL4_9ACTN</name>
<dbReference type="RefSeq" id="WP_071380420.1">
    <property type="nucleotide sequence ID" value="NZ_MLYO01000017.1"/>
</dbReference>
<evidence type="ECO:0000313" key="3">
    <source>
        <dbReference type="Proteomes" id="UP000179642"/>
    </source>
</evidence>